<reference evidence="1 2" key="1">
    <citation type="journal article" date="2014" name="Genome Announc.">
        <title>Complete Genome Sequence of Spiroplasma apis B31T (ATCC 33834), a Bacterium Associated with May Disease of Honeybees (Apis mellifera).</title>
        <authorList>
            <person name="Ku C."/>
            <person name="Lo W.S."/>
            <person name="Chen L.L."/>
            <person name="Kuo C.H."/>
        </authorList>
    </citation>
    <scope>NUCLEOTIDE SEQUENCE [LARGE SCALE GENOMIC DNA]</scope>
    <source>
        <strain evidence="1">B31</strain>
    </source>
</reference>
<protein>
    <submittedName>
        <fullName evidence="1">Uncharacterized protein</fullName>
    </submittedName>
</protein>
<dbReference type="PATRIC" id="fig|1276258.3.peg.33"/>
<dbReference type="Proteomes" id="UP000018550">
    <property type="component" value="Chromosome"/>
</dbReference>
<dbReference type="OrthoDB" id="389315at2"/>
<evidence type="ECO:0000313" key="1">
    <source>
        <dbReference type="EMBL" id="AHB35880.1"/>
    </source>
</evidence>
<dbReference type="AlphaFoldDB" id="V5RJA4"/>
<accession>V5RJA4</accession>
<dbReference type="RefSeq" id="WP_023788814.1">
    <property type="nucleotide sequence ID" value="NC_022998.1"/>
</dbReference>
<proteinExistence type="predicted"/>
<name>V5RJA4_SPIAP</name>
<gene>
    <name evidence="1" type="ORF">SAPIS_v1c00330</name>
</gene>
<dbReference type="KEGG" id="sapi:SAPIS_v1c00330"/>
<dbReference type="STRING" id="1276258.SAPIS_v1c00330"/>
<organism evidence="1 2">
    <name type="scientific">Spiroplasma apis B31</name>
    <dbReference type="NCBI Taxonomy" id="1276258"/>
    <lineage>
        <taxon>Bacteria</taxon>
        <taxon>Bacillati</taxon>
        <taxon>Mycoplasmatota</taxon>
        <taxon>Mollicutes</taxon>
        <taxon>Entomoplasmatales</taxon>
        <taxon>Spiroplasmataceae</taxon>
        <taxon>Spiroplasma</taxon>
    </lineage>
</organism>
<evidence type="ECO:0000313" key="2">
    <source>
        <dbReference type="Proteomes" id="UP000018550"/>
    </source>
</evidence>
<keyword evidence="2" id="KW-1185">Reference proteome</keyword>
<sequence>MPEDQAKWLAWVINQNISKCAFLNKDIFLEPEDLITATYFALKEVRSKYVTYKGIKLTTYTMFIVKLRLLDYVRQARRKSEKNHIKRRSFYSEDYLDGVEYDLEIFSFSQYQSSKITREIIEMINEYIESIEDETHKKALIYLCMGESKYKICEILSIKRRDLERYRIKLKKYLISLINGSSNI</sequence>
<dbReference type="HOGENOM" id="CLU_1467338_0_0_14"/>
<dbReference type="EMBL" id="CP006682">
    <property type="protein sequence ID" value="AHB35880.1"/>
    <property type="molecule type" value="Genomic_DNA"/>
</dbReference>